<accession>A0A0H3X065</accession>
<gene>
    <name evidence="1" type="ORF">AB870_24565</name>
</gene>
<protein>
    <submittedName>
        <fullName evidence="1">Uncharacterized protein</fullName>
    </submittedName>
</protein>
<dbReference type="Proteomes" id="UP000035651">
    <property type="component" value="Plasmid pPF72-1"/>
</dbReference>
<organism evidence="1 2">
    <name type="scientific">Pandoraea faecigallinarum</name>
    <dbReference type="NCBI Taxonomy" id="656179"/>
    <lineage>
        <taxon>Bacteria</taxon>
        <taxon>Pseudomonadati</taxon>
        <taxon>Pseudomonadota</taxon>
        <taxon>Betaproteobacteria</taxon>
        <taxon>Burkholderiales</taxon>
        <taxon>Burkholderiaceae</taxon>
        <taxon>Pandoraea</taxon>
    </lineage>
</organism>
<evidence type="ECO:0000313" key="2">
    <source>
        <dbReference type="Proteomes" id="UP000035651"/>
    </source>
</evidence>
<dbReference type="PATRIC" id="fig|656179.3.peg.5280"/>
<evidence type="ECO:0000313" key="1">
    <source>
        <dbReference type="EMBL" id="AKM33362.1"/>
    </source>
</evidence>
<dbReference type="AlphaFoldDB" id="A0A0H3X065"/>
<reference evidence="1" key="1">
    <citation type="submission" date="2016-06" db="EMBL/GenBank/DDBJ databases">
        <title>Complete Genome Sequence of Pandoraea faecigallinarum DSM-23572.</title>
        <authorList>
            <person name="Yong D."/>
            <person name="Ee R."/>
            <person name="Lim Y.-L."/>
            <person name="Yin W.-F."/>
            <person name="Chan K.-G."/>
        </authorList>
    </citation>
    <scope>NUCLEOTIDE SEQUENCE</scope>
    <source>
        <strain evidence="1">DSM 23572</strain>
        <plasmid evidence="1">pPF72-1</plasmid>
    </source>
</reference>
<sequence>MNNKPILALFESTNRWLPAIDRRMTEAEFHEIGNARHFREIASWTSALADWLCGTRKEAAKRLAYHILHANDPQVRMTSGVALQKLVAAPYKANFRFESLDDATVKFRVAGRSVRQDVTVTPAGTLTAVRDAIVNVRNAAARHAAELGRMAVGMGVPTVEPIELSACAHYQDLKRGGAHATIVELLDSLASPATFWAIKAALEMQRTTAMQRDLHWREWPVAAGGVTRRAVPDTLHFAPTLEITQPSAGVFQLAWHAEPEAPAHKCAHRAFDVVLLVTRAHMHCIYAR</sequence>
<dbReference type="EMBL" id="CP011808">
    <property type="protein sequence ID" value="AKM33362.1"/>
    <property type="molecule type" value="Genomic_DNA"/>
</dbReference>
<proteinExistence type="predicted"/>
<dbReference type="KEGG" id="pfg:AB870_24565"/>
<geneLocation type="plasmid" evidence="1 2">
    <name>pPF72-1</name>
</geneLocation>
<dbReference type="RefSeq" id="WP_064674946.1">
    <property type="nucleotide sequence ID" value="NZ_CP011808.2"/>
</dbReference>
<keyword evidence="2" id="KW-1185">Reference proteome</keyword>
<keyword evidence="1" id="KW-0614">Plasmid</keyword>
<name>A0A0H3X065_9BURK</name>